<accession>A0A4U0PBV4</accession>
<dbReference type="Pfam" id="PF14345">
    <property type="entry name" value="GDYXXLXY"/>
    <property type="match status" value="1"/>
</dbReference>
<name>A0A4U0PBV4_9NEIS</name>
<dbReference type="EMBL" id="SUMF01000041">
    <property type="protein sequence ID" value="TJZ65009.1"/>
    <property type="molecule type" value="Genomic_DNA"/>
</dbReference>
<organism evidence="1 2">
    <name type="scientific">Chitiniphilus eburneus</name>
    <dbReference type="NCBI Taxonomy" id="2571148"/>
    <lineage>
        <taxon>Bacteria</taxon>
        <taxon>Pseudomonadati</taxon>
        <taxon>Pseudomonadota</taxon>
        <taxon>Betaproteobacteria</taxon>
        <taxon>Neisseriales</taxon>
        <taxon>Chitinibacteraceae</taxon>
        <taxon>Chitiniphilus</taxon>
    </lineage>
</organism>
<evidence type="ECO:0000313" key="1">
    <source>
        <dbReference type="EMBL" id="TJZ65009.1"/>
    </source>
</evidence>
<dbReference type="Proteomes" id="UP000310016">
    <property type="component" value="Unassembled WGS sequence"/>
</dbReference>
<evidence type="ECO:0000313" key="2">
    <source>
        <dbReference type="Proteomes" id="UP000310016"/>
    </source>
</evidence>
<comment type="caution">
    <text evidence="1">The sequence shown here is derived from an EMBL/GenBank/DDBJ whole genome shotgun (WGS) entry which is preliminary data.</text>
</comment>
<dbReference type="RefSeq" id="WP_136774951.1">
    <property type="nucleotide sequence ID" value="NZ_CP156074.1"/>
</dbReference>
<sequence>MNASRCWVILAVALTLAVPTALVARHERLLATGTPVLLPLRPVDPRSLMQGDYMALDYALLDAVARTVTAEGGPLRHVRHGDTLYAFLRVDAQGVGRLLRVGTAASLARPGEQVLRVRWSGHGPWRFSAGRAELPSHAYFFAEGEGGYYAQARYAIWRVADDGSALLEGLADPDRQRMTSPAR</sequence>
<dbReference type="InterPro" id="IPR025833">
    <property type="entry name" value="GDYXXLXY"/>
</dbReference>
<dbReference type="AlphaFoldDB" id="A0A4U0PBV4"/>
<proteinExistence type="predicted"/>
<reference evidence="1 2" key="1">
    <citation type="submission" date="2019-04" db="EMBL/GenBank/DDBJ databases">
        <title>Chitiniphilus eburnea sp. nov., a novel chitinolytic bacterium isolated from aquaculture sludge.</title>
        <authorList>
            <person name="Sheng M."/>
        </authorList>
    </citation>
    <scope>NUCLEOTIDE SEQUENCE [LARGE SCALE GENOMIC DNA]</scope>
    <source>
        <strain evidence="1 2">HX-2-15</strain>
    </source>
</reference>
<keyword evidence="2" id="KW-1185">Reference proteome</keyword>
<dbReference type="OrthoDB" id="4868247at2"/>
<gene>
    <name evidence="1" type="ORF">FAZ21_18690</name>
</gene>
<protein>
    <recommendedName>
        <fullName evidence="3">GDYXXLXY domain-containing protein</fullName>
    </recommendedName>
</protein>
<evidence type="ECO:0008006" key="3">
    <source>
        <dbReference type="Google" id="ProtNLM"/>
    </source>
</evidence>